<dbReference type="EC" id="3.2.2.21" evidence="2"/>
<keyword evidence="5" id="KW-0234">DNA repair</keyword>
<reference evidence="8 9" key="1">
    <citation type="submission" date="2021-03" db="EMBL/GenBank/DDBJ databases">
        <title>Genomic Encyclopedia of Type Strains, Phase IV (KMG-IV): sequencing the most valuable type-strain genomes for metagenomic binning, comparative biology and taxonomic classification.</title>
        <authorList>
            <person name="Goeker M."/>
        </authorList>
    </citation>
    <scope>NUCLEOTIDE SEQUENCE [LARGE SCALE GENOMIC DNA]</scope>
    <source>
        <strain evidence="8 9">DSM 101953</strain>
    </source>
</reference>
<dbReference type="InterPro" id="IPR051912">
    <property type="entry name" value="Alkylbase_DNA_Glycosylase/TA"/>
</dbReference>
<keyword evidence="9" id="KW-1185">Reference proteome</keyword>
<feature type="domain" description="DNA-3-methyladenine glycosylase AlkA N-terminal" evidence="7">
    <location>
        <begin position="5"/>
        <end position="124"/>
    </location>
</feature>
<dbReference type="Gene3D" id="3.30.310.20">
    <property type="entry name" value="DNA-3-methyladenine glycosylase AlkA, N-terminal domain"/>
    <property type="match status" value="1"/>
</dbReference>
<dbReference type="InterPro" id="IPR037046">
    <property type="entry name" value="AlkA_N_sf"/>
</dbReference>
<dbReference type="EMBL" id="JAGGLV010000014">
    <property type="protein sequence ID" value="MBP2113916.1"/>
    <property type="molecule type" value="Genomic_DNA"/>
</dbReference>
<name>A0ABS4NWR3_9BACL</name>
<evidence type="ECO:0000256" key="2">
    <source>
        <dbReference type="ARBA" id="ARBA00012000"/>
    </source>
</evidence>
<dbReference type="CDD" id="cd00056">
    <property type="entry name" value="ENDO3c"/>
    <property type="match status" value="1"/>
</dbReference>
<evidence type="ECO:0000256" key="5">
    <source>
        <dbReference type="ARBA" id="ARBA00023204"/>
    </source>
</evidence>
<protein>
    <recommendedName>
        <fullName evidence="2">DNA-3-methyladenine glycosylase II</fullName>
        <ecNumber evidence="2">3.2.2.21</ecNumber>
    </recommendedName>
</protein>
<evidence type="ECO:0000313" key="8">
    <source>
        <dbReference type="EMBL" id="MBP2113916.1"/>
    </source>
</evidence>
<accession>A0ABS4NWR3</accession>
<evidence type="ECO:0000313" key="9">
    <source>
        <dbReference type="Proteomes" id="UP000773462"/>
    </source>
</evidence>
<dbReference type="InterPro" id="IPR011257">
    <property type="entry name" value="DNA_glycosylase"/>
</dbReference>
<dbReference type="Pfam" id="PF07934">
    <property type="entry name" value="OGG_N"/>
    <property type="match status" value="1"/>
</dbReference>
<gene>
    <name evidence="8" type="ORF">J2Z70_004077</name>
</gene>
<keyword evidence="3" id="KW-0227">DNA damage</keyword>
<dbReference type="SUPFAM" id="SSF48150">
    <property type="entry name" value="DNA-glycosylase"/>
    <property type="match status" value="1"/>
</dbReference>
<dbReference type="InterPro" id="IPR003265">
    <property type="entry name" value="HhH-GPD_domain"/>
</dbReference>
<comment type="catalytic activity">
    <reaction evidence="1">
        <text>Hydrolysis of alkylated DNA, releasing 3-methyladenine, 3-methylguanine, 7-methylguanine and 7-methyladenine.</text>
        <dbReference type="EC" id="3.2.2.21"/>
    </reaction>
</comment>
<proteinExistence type="predicted"/>
<sequence length="299" mass="33820">MNDLLFELPLPEDFDLGACLEYMNRSPLECLFRTDEAGVSRMFRIEGGPMLVRLSVSEDHKLSVTRLHGAVPGALEQEQLARYIVEWFDLDRDLAPFYRLAAADPLLGPLASEHRGLRIIGIPDLFEALCWAILGQQVNLAFAYRLKQRLTAEYGEALEWEGQTYYRFPGPEVFTGVQVEELCALQLTRSKAQTVLTVASLITSGELSREELLALPSPAAAEQRLLQIRGIGPWTSQYVRMRCLRDASSYPVGDVGLQNVIKHLTGMDRKPTPAELLELARPWQGWEAYATFYLWRALY</sequence>
<dbReference type="Gene3D" id="1.10.340.30">
    <property type="entry name" value="Hypothetical protein, domain 2"/>
    <property type="match status" value="1"/>
</dbReference>
<dbReference type="GO" id="GO:0003905">
    <property type="term" value="F:alkylbase DNA N-glycosylase activity"/>
    <property type="evidence" value="ECO:0007669"/>
    <property type="project" value="UniProtKB-EC"/>
</dbReference>
<dbReference type="SMART" id="SM00478">
    <property type="entry name" value="ENDO3c"/>
    <property type="match status" value="1"/>
</dbReference>
<dbReference type="InterPro" id="IPR023170">
    <property type="entry name" value="HhH_base_excis_C"/>
</dbReference>
<comment type="caution">
    <text evidence="8">The sequence shown here is derived from an EMBL/GenBank/DDBJ whole genome shotgun (WGS) entry which is preliminary data.</text>
</comment>
<dbReference type="Proteomes" id="UP000773462">
    <property type="component" value="Unassembled WGS sequence"/>
</dbReference>
<dbReference type="Gene3D" id="1.10.1670.10">
    <property type="entry name" value="Helix-hairpin-Helix base-excision DNA repair enzymes (C-terminal)"/>
    <property type="match status" value="1"/>
</dbReference>
<keyword evidence="8" id="KW-0326">Glycosidase</keyword>
<dbReference type="PANTHER" id="PTHR43003">
    <property type="entry name" value="DNA-3-METHYLADENINE GLYCOSYLASE"/>
    <property type="match status" value="1"/>
</dbReference>
<evidence type="ECO:0000256" key="3">
    <source>
        <dbReference type="ARBA" id="ARBA00022763"/>
    </source>
</evidence>
<dbReference type="PANTHER" id="PTHR43003:SF12">
    <property type="entry name" value="DNA-3-METHYLADENINE GLYCOSYLASE"/>
    <property type="match status" value="1"/>
</dbReference>
<dbReference type="SMART" id="SM01009">
    <property type="entry name" value="AlkA_N"/>
    <property type="match status" value="1"/>
</dbReference>
<organism evidence="8 9">
    <name type="scientific">Paenibacillus silagei</name>
    <dbReference type="NCBI Taxonomy" id="1670801"/>
    <lineage>
        <taxon>Bacteria</taxon>
        <taxon>Bacillati</taxon>
        <taxon>Bacillota</taxon>
        <taxon>Bacilli</taxon>
        <taxon>Bacillales</taxon>
        <taxon>Paenibacillaceae</taxon>
        <taxon>Paenibacillus</taxon>
    </lineage>
</organism>
<evidence type="ECO:0000256" key="4">
    <source>
        <dbReference type="ARBA" id="ARBA00022801"/>
    </source>
</evidence>
<keyword evidence="4 8" id="KW-0378">Hydrolase</keyword>
<evidence type="ECO:0000256" key="1">
    <source>
        <dbReference type="ARBA" id="ARBA00000086"/>
    </source>
</evidence>
<dbReference type="InterPro" id="IPR012904">
    <property type="entry name" value="OGG_N"/>
</dbReference>
<evidence type="ECO:0000259" key="7">
    <source>
        <dbReference type="SMART" id="SM01009"/>
    </source>
</evidence>
<dbReference type="RefSeq" id="WP_209876174.1">
    <property type="nucleotide sequence ID" value="NZ_JAGGLV010000014.1"/>
</dbReference>
<evidence type="ECO:0000259" key="6">
    <source>
        <dbReference type="SMART" id="SM00478"/>
    </source>
</evidence>
<dbReference type="InterPro" id="IPR010316">
    <property type="entry name" value="AlkA_N"/>
</dbReference>
<feature type="domain" description="HhH-GPD" evidence="6">
    <location>
        <begin position="134"/>
        <end position="299"/>
    </location>
</feature>
<dbReference type="Pfam" id="PF00730">
    <property type="entry name" value="HhH-GPD"/>
    <property type="match status" value="1"/>
</dbReference>